<protein>
    <submittedName>
        <fullName evidence="1">Uncharacterized protein</fullName>
    </submittedName>
</protein>
<dbReference type="Proteomes" id="UP001484097">
    <property type="component" value="Unassembled WGS sequence"/>
</dbReference>
<name>A0ABV0IHN0_9MICC</name>
<dbReference type="EMBL" id="JBDXMX010000003">
    <property type="protein sequence ID" value="MEO9247680.1"/>
    <property type="molecule type" value="Genomic_DNA"/>
</dbReference>
<sequence length="41" mass="5164">MKSRQRDLEEFRRRAYRFDVEAPALVKYDQLKEWEYLLGEQ</sequence>
<gene>
    <name evidence="1" type="ORF">ABDK96_08315</name>
</gene>
<keyword evidence="2" id="KW-1185">Reference proteome</keyword>
<proteinExistence type="predicted"/>
<reference evidence="1 2" key="1">
    <citation type="submission" date="2024-05" db="EMBL/GenBank/DDBJ databases">
        <authorList>
            <person name="Yi C."/>
        </authorList>
    </citation>
    <scope>NUCLEOTIDE SEQUENCE [LARGE SCALE GENOMIC DNA]</scope>
    <source>
        <strain evidence="1 2">XS13</strain>
    </source>
</reference>
<dbReference type="RefSeq" id="WP_347920343.1">
    <property type="nucleotide sequence ID" value="NZ_JBDXMX010000003.1"/>
</dbReference>
<comment type="caution">
    <text evidence="1">The sequence shown here is derived from an EMBL/GenBank/DDBJ whole genome shotgun (WGS) entry which is preliminary data.</text>
</comment>
<accession>A0ABV0IHN0</accession>
<evidence type="ECO:0000313" key="1">
    <source>
        <dbReference type="EMBL" id="MEO9247680.1"/>
    </source>
</evidence>
<organism evidence="1 2">
    <name type="scientific">Citricoccus nitrophenolicus</name>
    <dbReference type="NCBI Taxonomy" id="863575"/>
    <lineage>
        <taxon>Bacteria</taxon>
        <taxon>Bacillati</taxon>
        <taxon>Actinomycetota</taxon>
        <taxon>Actinomycetes</taxon>
        <taxon>Micrococcales</taxon>
        <taxon>Micrococcaceae</taxon>
        <taxon>Citricoccus</taxon>
    </lineage>
</organism>
<evidence type="ECO:0000313" key="2">
    <source>
        <dbReference type="Proteomes" id="UP001484097"/>
    </source>
</evidence>